<name>A0A699URD9_TANCI</name>
<dbReference type="EMBL" id="BKCJ011336868">
    <property type="protein sequence ID" value="GFD22394.1"/>
    <property type="molecule type" value="Genomic_DNA"/>
</dbReference>
<sequence length="43" mass="4793">IENQIVYAPGEGSSTLFHDVRFISLPVMKFLPNFIPDMKVSPG</sequence>
<protein>
    <submittedName>
        <fullName evidence="1">Uncharacterized protein</fullName>
    </submittedName>
</protein>
<evidence type="ECO:0000313" key="1">
    <source>
        <dbReference type="EMBL" id="GFD22394.1"/>
    </source>
</evidence>
<organism evidence="1">
    <name type="scientific">Tanacetum cinerariifolium</name>
    <name type="common">Dalmatian daisy</name>
    <name type="synonym">Chrysanthemum cinerariifolium</name>
    <dbReference type="NCBI Taxonomy" id="118510"/>
    <lineage>
        <taxon>Eukaryota</taxon>
        <taxon>Viridiplantae</taxon>
        <taxon>Streptophyta</taxon>
        <taxon>Embryophyta</taxon>
        <taxon>Tracheophyta</taxon>
        <taxon>Spermatophyta</taxon>
        <taxon>Magnoliopsida</taxon>
        <taxon>eudicotyledons</taxon>
        <taxon>Gunneridae</taxon>
        <taxon>Pentapetalae</taxon>
        <taxon>asterids</taxon>
        <taxon>campanulids</taxon>
        <taxon>Asterales</taxon>
        <taxon>Asteraceae</taxon>
        <taxon>Asteroideae</taxon>
        <taxon>Anthemideae</taxon>
        <taxon>Anthemidinae</taxon>
        <taxon>Tanacetum</taxon>
    </lineage>
</organism>
<accession>A0A699URD9</accession>
<gene>
    <name evidence="1" type="ORF">Tci_894363</name>
</gene>
<proteinExistence type="predicted"/>
<comment type="caution">
    <text evidence="1">The sequence shown here is derived from an EMBL/GenBank/DDBJ whole genome shotgun (WGS) entry which is preliminary data.</text>
</comment>
<reference evidence="1" key="1">
    <citation type="journal article" date="2019" name="Sci. Rep.">
        <title>Draft genome of Tanacetum cinerariifolium, the natural source of mosquito coil.</title>
        <authorList>
            <person name="Yamashiro T."/>
            <person name="Shiraishi A."/>
            <person name="Satake H."/>
            <person name="Nakayama K."/>
        </authorList>
    </citation>
    <scope>NUCLEOTIDE SEQUENCE</scope>
</reference>
<dbReference type="AlphaFoldDB" id="A0A699URD9"/>
<feature type="non-terminal residue" evidence="1">
    <location>
        <position position="1"/>
    </location>
</feature>